<keyword evidence="13" id="KW-0325">Glycoprotein</keyword>
<comment type="caution">
    <text evidence="20">The sequence shown here is derived from an EMBL/GenBank/DDBJ whole genome shotgun (WGS) entry which is preliminary data.</text>
</comment>
<keyword evidence="21" id="KW-1185">Reference proteome</keyword>
<keyword evidence="6 16" id="KW-0812">Transmembrane</keyword>
<dbReference type="PANTHER" id="PTHR22752">
    <property type="entry name" value="G PROTEIN-COUPLED RECEPTOR"/>
    <property type="match status" value="1"/>
</dbReference>
<keyword evidence="9" id="KW-0969">Cilium</keyword>
<evidence type="ECO:0000256" key="18">
    <source>
        <dbReference type="SAM" id="Phobius"/>
    </source>
</evidence>
<evidence type="ECO:0000256" key="11">
    <source>
        <dbReference type="ARBA" id="ARBA00023157"/>
    </source>
</evidence>
<dbReference type="Pfam" id="PF00001">
    <property type="entry name" value="7tm_1"/>
    <property type="match status" value="1"/>
</dbReference>
<keyword evidence="5" id="KW-1003">Cell membrane</keyword>
<dbReference type="PROSITE" id="PS50262">
    <property type="entry name" value="G_PROTEIN_RECEP_F1_2"/>
    <property type="match status" value="1"/>
</dbReference>
<feature type="region of interest" description="Disordered" evidence="17">
    <location>
        <begin position="493"/>
        <end position="518"/>
    </location>
</feature>
<evidence type="ECO:0000256" key="5">
    <source>
        <dbReference type="ARBA" id="ARBA00022475"/>
    </source>
</evidence>
<dbReference type="CDD" id="cd00637">
    <property type="entry name" value="7tm_classA_rhodopsin-like"/>
    <property type="match status" value="1"/>
</dbReference>
<dbReference type="Proteomes" id="UP001642540">
    <property type="component" value="Unassembled WGS sequence"/>
</dbReference>
<evidence type="ECO:0000259" key="19">
    <source>
        <dbReference type="PROSITE" id="PS50262"/>
    </source>
</evidence>
<feature type="transmembrane region" description="Helical" evidence="18">
    <location>
        <begin position="134"/>
        <end position="155"/>
    </location>
</feature>
<dbReference type="PROSITE" id="PS00237">
    <property type="entry name" value="G_PROTEIN_RECEP_F1_1"/>
    <property type="match status" value="1"/>
</dbReference>
<feature type="compositionally biased region" description="Polar residues" evidence="17">
    <location>
        <begin position="653"/>
        <end position="667"/>
    </location>
</feature>
<reference evidence="20 21" key="1">
    <citation type="submission" date="2024-08" db="EMBL/GenBank/DDBJ databases">
        <authorList>
            <person name="Cucini C."/>
            <person name="Frati F."/>
        </authorList>
    </citation>
    <scope>NUCLEOTIDE SEQUENCE [LARGE SCALE GENOMIC DNA]</scope>
</reference>
<feature type="region of interest" description="Disordered" evidence="17">
    <location>
        <begin position="771"/>
        <end position="806"/>
    </location>
</feature>
<feature type="transmembrane region" description="Helical" evidence="18">
    <location>
        <begin position="61"/>
        <end position="86"/>
    </location>
</feature>
<evidence type="ECO:0000256" key="15">
    <source>
        <dbReference type="ARBA" id="ARBA00023273"/>
    </source>
</evidence>
<feature type="compositionally biased region" description="Polar residues" evidence="17">
    <location>
        <begin position="771"/>
        <end position="780"/>
    </location>
</feature>
<keyword evidence="4" id="KW-0217">Developmental protein</keyword>
<comment type="subcellular location">
    <subcellularLocation>
        <location evidence="2">Cell membrane</location>
        <topology evidence="2">Multi-pass membrane protein</topology>
    </subcellularLocation>
    <subcellularLocation>
        <location evidence="1">Cell projection</location>
        <location evidence="1">Cilium membrane</location>
    </subcellularLocation>
</comment>
<evidence type="ECO:0000256" key="6">
    <source>
        <dbReference type="ARBA" id="ARBA00022692"/>
    </source>
</evidence>
<accession>A0ABP1S2E1</accession>
<name>A0ABP1S2E1_9HEXA</name>
<feature type="region of interest" description="Disordered" evidence="17">
    <location>
        <begin position="640"/>
        <end position="667"/>
    </location>
</feature>
<feature type="domain" description="G-protein coupled receptors family 1 profile" evidence="19">
    <location>
        <begin position="40"/>
        <end position="474"/>
    </location>
</feature>
<evidence type="ECO:0000313" key="21">
    <source>
        <dbReference type="Proteomes" id="UP001642540"/>
    </source>
</evidence>
<evidence type="ECO:0000256" key="1">
    <source>
        <dbReference type="ARBA" id="ARBA00004309"/>
    </source>
</evidence>
<evidence type="ECO:0000256" key="8">
    <source>
        <dbReference type="ARBA" id="ARBA00023040"/>
    </source>
</evidence>
<keyword evidence="7 18" id="KW-1133">Transmembrane helix</keyword>
<feature type="transmembrane region" description="Helical" evidence="18">
    <location>
        <begin position="422"/>
        <end position="442"/>
    </location>
</feature>
<evidence type="ECO:0000256" key="4">
    <source>
        <dbReference type="ARBA" id="ARBA00022473"/>
    </source>
</evidence>
<feature type="region of interest" description="Disordered" evidence="17">
    <location>
        <begin position="828"/>
        <end position="854"/>
    </location>
</feature>
<keyword evidence="8 16" id="KW-0297">G-protein coupled receptor</keyword>
<organism evidence="20 21">
    <name type="scientific">Orchesella dallaii</name>
    <dbReference type="NCBI Taxonomy" id="48710"/>
    <lineage>
        <taxon>Eukaryota</taxon>
        <taxon>Metazoa</taxon>
        <taxon>Ecdysozoa</taxon>
        <taxon>Arthropoda</taxon>
        <taxon>Hexapoda</taxon>
        <taxon>Collembola</taxon>
        <taxon>Entomobryomorpha</taxon>
        <taxon>Entomobryoidea</taxon>
        <taxon>Orchesellidae</taxon>
        <taxon>Orchesellinae</taxon>
        <taxon>Orchesella</taxon>
    </lineage>
</organism>
<keyword evidence="12 16" id="KW-0675">Receptor</keyword>
<proteinExistence type="inferred from homology"/>
<dbReference type="InterPro" id="IPR000276">
    <property type="entry name" value="GPCR_Rhodpsn"/>
</dbReference>
<evidence type="ECO:0000256" key="2">
    <source>
        <dbReference type="ARBA" id="ARBA00004651"/>
    </source>
</evidence>
<dbReference type="EMBL" id="CAXLJM020000148">
    <property type="protein sequence ID" value="CAL8141834.1"/>
    <property type="molecule type" value="Genomic_DNA"/>
</dbReference>
<evidence type="ECO:0000313" key="20">
    <source>
        <dbReference type="EMBL" id="CAL8141834.1"/>
    </source>
</evidence>
<dbReference type="PANTHER" id="PTHR22752:SF10">
    <property type="entry name" value="G-PROTEIN COUPLED RECEPTOR 161"/>
    <property type="match status" value="1"/>
</dbReference>
<feature type="transmembrane region" description="Helical" evidence="18">
    <location>
        <begin position="176"/>
        <end position="198"/>
    </location>
</feature>
<evidence type="ECO:0000256" key="14">
    <source>
        <dbReference type="ARBA" id="ARBA00023224"/>
    </source>
</evidence>
<keyword evidence="14 16" id="KW-0807">Transducer</keyword>
<evidence type="ECO:0000256" key="7">
    <source>
        <dbReference type="ARBA" id="ARBA00022989"/>
    </source>
</evidence>
<feature type="transmembrane region" description="Helical" evidence="18">
    <location>
        <begin position="28"/>
        <end position="49"/>
    </location>
</feature>
<dbReference type="PRINTS" id="PR00237">
    <property type="entry name" value="GPCRRHODOPSN"/>
</dbReference>
<protein>
    <recommendedName>
        <fullName evidence="19">G-protein coupled receptors family 1 profile domain-containing protein</fullName>
    </recommendedName>
</protein>
<evidence type="ECO:0000256" key="3">
    <source>
        <dbReference type="ARBA" id="ARBA00010663"/>
    </source>
</evidence>
<keyword evidence="11" id="KW-1015">Disulfide bond</keyword>
<evidence type="ECO:0000256" key="13">
    <source>
        <dbReference type="ARBA" id="ARBA00023180"/>
    </source>
</evidence>
<dbReference type="InterPro" id="IPR017452">
    <property type="entry name" value="GPCR_Rhodpsn_7TM"/>
</dbReference>
<keyword evidence="10 18" id="KW-0472">Membrane</keyword>
<dbReference type="Gene3D" id="1.20.1070.10">
    <property type="entry name" value="Rhodopsin 7-helix transmembrane proteins"/>
    <property type="match status" value="2"/>
</dbReference>
<feature type="transmembrane region" description="Helical" evidence="18">
    <location>
        <begin position="218"/>
        <end position="241"/>
    </location>
</feature>
<evidence type="ECO:0000256" key="17">
    <source>
        <dbReference type="SAM" id="MobiDB-lite"/>
    </source>
</evidence>
<dbReference type="SUPFAM" id="SSF81321">
    <property type="entry name" value="Family A G protein-coupled receptor-like"/>
    <property type="match status" value="1"/>
</dbReference>
<sequence length="1154" mass="126707">MGDIFPEGVSGDNAEHVEAVGKLVFLEILSVVLQLLSIVFNGAIICTLCRRSLLKYPSNRFVFSLCLSHLVVSFLSVSISLLTTLVPSQPSSVYRSSHDLVNQPQLEASLPSAQHSPVPVQCTANSRVDLAHLIMMHINFGVAVCTSITVALISAERYITIARPMRYKSIVTARRSLCAIICCWLLAALITMMPLLLFENRNPECGTYSVPMESLATYFGIVFTVVTIFALAVMIVCYSHIFRIAKAKCQKVQIGHFTASTVSSISSDWPSSAYSSVQGQHRFLHAGSRIESSNSLLHWVLMTNLGRHNPLRLPHGHRRGVPVTPPATPTLPPKNAFFSESALNNRRESDETTTTGASSGNSSRNGSTSSSTSGGGGGTANSKYFIDPSRSPFQYHHLPHRKLRNRWKTYLQPNYNSPRKTIFTIMLLIGAVLFTQLPLSFVLFTSTVETTQRWFQFCITVLFSTSSVANPVLYGFLNRSIRDQLWRLLKRKGHGAEHGPSASSIRKRKRGQQQLEEMAQTSKNILTSASQNHLQNLCRDRKVEVPAIKISRKESISSDDNSVTSTNSVNIIGNTSTASSAKAKINQVQKRIASSPYYRTVLLKKANNNKSLLPRLTLPDVNVRRNSSGSIISIHTNGVMSKKAKVKEDNEWNEPTTNKYDGNGATSQPQQISVEMQTFHNYSTPDLPSSSPSAVVSTRVDSKLRVHVEEDISHSSNNSDNIEIRSQNNTQGQVPLPQENDTQNLSLETGSEQRQENSCHYKNFTTAHEATVSSAVSMSEQLDRGNDNKPGPSHMSSGSDQESPAEKLEMCLSVESLMGVVIDEEVLPENFPRKPSQDSGADMAFSDEEDEPLPINPGAHECNRIPLPIMISTSALSSLPLAIKGKASSATSLVGPGPFLLIGHHDTAGNFRSLSNITQPTDILFLPCSCAAKPEDNPHQANENSRNKVDNGVTVTITDSNSDTELFNPHLFSSNQNLFHANNNACPSPHRNHTHILHHDPHCAKGIALKAFKSKSESDICRGDEGHVINCSNFEDGDLKIRSNCHINLVVDKNSSHNNHKVKEGISPSSCAVWVNDGQLPLWNSSGSQQYLLRAATAPVSIPSSHNQSQQWLSVMSVHSSCSSLSSTCPLRILEGYNKSDVSDYDDFEDHIEI</sequence>
<gene>
    <name evidence="20" type="ORF">ODALV1_LOCUS28871</name>
</gene>
<evidence type="ECO:0000256" key="10">
    <source>
        <dbReference type="ARBA" id="ARBA00023136"/>
    </source>
</evidence>
<evidence type="ECO:0000256" key="12">
    <source>
        <dbReference type="ARBA" id="ARBA00023170"/>
    </source>
</evidence>
<evidence type="ECO:0000256" key="9">
    <source>
        <dbReference type="ARBA" id="ARBA00023069"/>
    </source>
</evidence>
<comment type="similarity">
    <text evidence="3 16">Belongs to the G-protein coupled receptor 1 family.</text>
</comment>
<feature type="region of interest" description="Disordered" evidence="17">
    <location>
        <begin position="311"/>
        <end position="381"/>
    </location>
</feature>
<feature type="compositionally biased region" description="Pro residues" evidence="17">
    <location>
        <begin position="323"/>
        <end position="332"/>
    </location>
</feature>
<feature type="compositionally biased region" description="Low complexity" evidence="17">
    <location>
        <begin position="352"/>
        <end position="372"/>
    </location>
</feature>
<evidence type="ECO:0000256" key="16">
    <source>
        <dbReference type="RuleBase" id="RU000688"/>
    </source>
</evidence>
<keyword evidence="15" id="KW-0966">Cell projection</keyword>